<comment type="caution">
    <text evidence="12">The sequence shown here is derived from an EMBL/GenBank/DDBJ whole genome shotgun (WGS) entry which is preliminary data.</text>
</comment>
<reference evidence="12" key="1">
    <citation type="submission" date="2020-04" db="EMBL/GenBank/DDBJ databases">
        <authorList>
            <person name="Zhang T."/>
        </authorList>
    </citation>
    <scope>NUCLEOTIDE SEQUENCE</scope>
    <source>
        <strain evidence="12">HKST-UBA02</strain>
    </source>
</reference>
<keyword evidence="4 10" id="KW-0812">Transmembrane</keyword>
<dbReference type="Pfam" id="PF02660">
    <property type="entry name" value="G3P_acyltransf"/>
    <property type="match status" value="1"/>
</dbReference>
<organism evidence="12 13">
    <name type="scientific">Eiseniibacteriota bacterium</name>
    <dbReference type="NCBI Taxonomy" id="2212470"/>
    <lineage>
        <taxon>Bacteria</taxon>
        <taxon>Candidatus Eiseniibacteriota</taxon>
    </lineage>
</organism>
<keyword evidence="9 10" id="KW-1208">Phospholipid metabolism</keyword>
<evidence type="ECO:0000256" key="2">
    <source>
        <dbReference type="ARBA" id="ARBA00022516"/>
    </source>
</evidence>
<feature type="transmembrane region" description="Helical" evidence="10">
    <location>
        <begin position="87"/>
        <end position="106"/>
    </location>
</feature>
<keyword evidence="3 10" id="KW-0808">Transferase</keyword>
<evidence type="ECO:0000256" key="10">
    <source>
        <dbReference type="HAMAP-Rule" id="MF_01043"/>
    </source>
</evidence>
<evidence type="ECO:0000256" key="1">
    <source>
        <dbReference type="ARBA" id="ARBA00022475"/>
    </source>
</evidence>
<dbReference type="GO" id="GO:0043772">
    <property type="term" value="F:acyl-phosphate glycerol-3-phosphate acyltransferase activity"/>
    <property type="evidence" value="ECO:0007669"/>
    <property type="project" value="UniProtKB-UniRule"/>
</dbReference>
<evidence type="ECO:0000256" key="8">
    <source>
        <dbReference type="ARBA" id="ARBA00023209"/>
    </source>
</evidence>
<dbReference type="NCBIfam" id="TIGR00023">
    <property type="entry name" value="glycerol-3-phosphate 1-O-acyltransferase PlsY"/>
    <property type="match status" value="1"/>
</dbReference>
<keyword evidence="8 10" id="KW-0594">Phospholipid biosynthesis</keyword>
<dbReference type="AlphaFoldDB" id="A0A956NBS6"/>
<evidence type="ECO:0000256" key="9">
    <source>
        <dbReference type="ARBA" id="ARBA00023264"/>
    </source>
</evidence>
<keyword evidence="7 10" id="KW-0472">Membrane</keyword>
<evidence type="ECO:0000256" key="11">
    <source>
        <dbReference type="SAM" id="MobiDB-lite"/>
    </source>
</evidence>
<feature type="transmembrane region" description="Helical" evidence="10">
    <location>
        <begin position="143"/>
        <end position="162"/>
    </location>
</feature>
<evidence type="ECO:0000256" key="3">
    <source>
        <dbReference type="ARBA" id="ARBA00022679"/>
    </source>
</evidence>
<dbReference type="SMART" id="SM01207">
    <property type="entry name" value="G3P_acyltransf"/>
    <property type="match status" value="1"/>
</dbReference>
<dbReference type="InterPro" id="IPR003811">
    <property type="entry name" value="G3P_acylTferase_PlsY"/>
</dbReference>
<keyword evidence="1 10" id="KW-1003">Cell membrane</keyword>
<keyword evidence="6 10" id="KW-0443">Lipid metabolism</keyword>
<accession>A0A956NBS6</accession>
<evidence type="ECO:0000256" key="5">
    <source>
        <dbReference type="ARBA" id="ARBA00022989"/>
    </source>
</evidence>
<dbReference type="EMBL" id="JAGQHS010000047">
    <property type="protein sequence ID" value="MCA9756272.1"/>
    <property type="molecule type" value="Genomic_DNA"/>
</dbReference>
<dbReference type="EC" id="2.3.1.275" evidence="10"/>
<comment type="catalytic activity">
    <reaction evidence="10">
        <text>an acyl phosphate + sn-glycerol 3-phosphate = a 1-acyl-sn-glycero-3-phosphate + phosphate</text>
        <dbReference type="Rhea" id="RHEA:34075"/>
        <dbReference type="ChEBI" id="CHEBI:43474"/>
        <dbReference type="ChEBI" id="CHEBI:57597"/>
        <dbReference type="ChEBI" id="CHEBI:57970"/>
        <dbReference type="ChEBI" id="CHEBI:59918"/>
        <dbReference type="EC" id="2.3.1.275"/>
    </reaction>
</comment>
<protein>
    <recommendedName>
        <fullName evidence="10">Glycerol-3-phosphate acyltransferase</fullName>
    </recommendedName>
    <alternativeName>
        <fullName evidence="10">Acyl-PO4 G3P acyltransferase</fullName>
    </alternativeName>
    <alternativeName>
        <fullName evidence="10">Acyl-phosphate--glycerol-3-phosphate acyltransferase</fullName>
    </alternativeName>
    <alternativeName>
        <fullName evidence="10">G3P acyltransferase</fullName>
        <shortName evidence="10">GPAT</shortName>
        <ecNumber evidence="10">2.3.1.275</ecNumber>
    </alternativeName>
    <alternativeName>
        <fullName evidence="10">Lysophosphatidic acid synthase</fullName>
        <shortName evidence="10">LPA synthase</shortName>
    </alternativeName>
</protein>
<dbReference type="PANTHER" id="PTHR30309:SF0">
    <property type="entry name" value="GLYCEROL-3-PHOSPHATE ACYLTRANSFERASE-RELATED"/>
    <property type="match status" value="1"/>
</dbReference>
<keyword evidence="5 10" id="KW-1133">Transmembrane helix</keyword>
<evidence type="ECO:0000313" key="12">
    <source>
        <dbReference type="EMBL" id="MCA9756272.1"/>
    </source>
</evidence>
<name>A0A956NBS6_UNCEI</name>
<feature type="transmembrane region" description="Helical" evidence="10">
    <location>
        <begin position="168"/>
        <end position="185"/>
    </location>
</feature>
<evidence type="ECO:0000256" key="6">
    <source>
        <dbReference type="ARBA" id="ARBA00023098"/>
    </source>
</evidence>
<sequence>MSSTAGLLLAAGIAYLLGGIPSGLWIGRMARGVDVRQHGSGNLGATNVYRTLGPRLGLTVLLLDAAKGVAAVLITRALVPSQPLASGLIGMVGSFFGHMFTPFAGFRGGKGVATAAGAWAALVPFGLLTALVTWIVLFATTRLVSLASVCASIVLPIAVWGFGHRSPADPFLWLSILTAVFIVVRHRSNLGRLKRGEESRLAVRGSTDGGSKSTPPVGAPKSTPPVGAPPQGRKGS</sequence>
<gene>
    <name evidence="10 12" type="primary">plsY</name>
    <name evidence="12" type="ORF">KDA27_10760</name>
</gene>
<comment type="function">
    <text evidence="10">Catalyzes the transfer of an acyl group from acyl-phosphate (acyl-PO(4)) to glycerol-3-phosphate (G3P) to form lysophosphatidic acid (LPA). This enzyme utilizes acyl-phosphate as fatty acyl donor, but not acyl-CoA or acyl-ACP.</text>
</comment>
<evidence type="ECO:0000256" key="7">
    <source>
        <dbReference type="ARBA" id="ARBA00023136"/>
    </source>
</evidence>
<reference evidence="12" key="2">
    <citation type="journal article" date="2021" name="Microbiome">
        <title>Successional dynamics and alternative stable states in a saline activated sludge microbial community over 9 years.</title>
        <authorList>
            <person name="Wang Y."/>
            <person name="Ye J."/>
            <person name="Ju F."/>
            <person name="Liu L."/>
            <person name="Boyd J.A."/>
            <person name="Deng Y."/>
            <person name="Parks D.H."/>
            <person name="Jiang X."/>
            <person name="Yin X."/>
            <person name="Woodcroft B.J."/>
            <person name="Tyson G.W."/>
            <person name="Hugenholtz P."/>
            <person name="Polz M.F."/>
            <person name="Zhang T."/>
        </authorList>
    </citation>
    <scope>NUCLEOTIDE SEQUENCE</scope>
    <source>
        <strain evidence="12">HKST-UBA02</strain>
    </source>
</reference>
<comment type="similarity">
    <text evidence="10">Belongs to the PlsY family.</text>
</comment>
<evidence type="ECO:0000256" key="4">
    <source>
        <dbReference type="ARBA" id="ARBA00022692"/>
    </source>
</evidence>
<evidence type="ECO:0000313" key="13">
    <source>
        <dbReference type="Proteomes" id="UP000739538"/>
    </source>
</evidence>
<comment type="pathway">
    <text evidence="10">Lipid metabolism; phospholipid metabolism.</text>
</comment>
<feature type="region of interest" description="Disordered" evidence="11">
    <location>
        <begin position="197"/>
        <end position="236"/>
    </location>
</feature>
<keyword evidence="2 10" id="KW-0444">Lipid biosynthesis</keyword>
<comment type="subunit">
    <text evidence="10">Probably interacts with PlsX.</text>
</comment>
<feature type="transmembrane region" description="Helical" evidence="10">
    <location>
        <begin position="112"/>
        <end position="136"/>
    </location>
</feature>
<dbReference type="HAMAP" id="MF_01043">
    <property type="entry name" value="PlsY"/>
    <property type="match status" value="1"/>
</dbReference>
<comment type="subcellular location">
    <subcellularLocation>
        <location evidence="10">Cell membrane</location>
        <topology evidence="10">Multi-pass membrane protein</topology>
    </subcellularLocation>
</comment>
<dbReference type="GO" id="GO:0005886">
    <property type="term" value="C:plasma membrane"/>
    <property type="evidence" value="ECO:0007669"/>
    <property type="project" value="UniProtKB-SubCell"/>
</dbReference>
<dbReference type="PANTHER" id="PTHR30309">
    <property type="entry name" value="INNER MEMBRANE PROTEIN YGIH"/>
    <property type="match status" value="1"/>
</dbReference>
<dbReference type="Proteomes" id="UP000739538">
    <property type="component" value="Unassembled WGS sequence"/>
</dbReference>
<keyword evidence="12" id="KW-0012">Acyltransferase</keyword>
<dbReference type="GO" id="GO:0008654">
    <property type="term" value="P:phospholipid biosynthetic process"/>
    <property type="evidence" value="ECO:0007669"/>
    <property type="project" value="UniProtKB-UniRule"/>
</dbReference>
<proteinExistence type="inferred from homology"/>